<keyword evidence="2" id="KW-0808">Transferase</keyword>
<dbReference type="Pfam" id="PF04488">
    <property type="entry name" value="Gly_transf_sug"/>
    <property type="match status" value="1"/>
</dbReference>
<dbReference type="GO" id="GO:0016020">
    <property type="term" value="C:membrane"/>
    <property type="evidence" value="ECO:0007669"/>
    <property type="project" value="GOC"/>
</dbReference>
<dbReference type="RefSeq" id="XP_035349862.1">
    <property type="nucleotide sequence ID" value="XM_035493969.1"/>
</dbReference>
<evidence type="ECO:0000256" key="1">
    <source>
        <dbReference type="ARBA" id="ARBA00009003"/>
    </source>
</evidence>
<dbReference type="GeneID" id="55998338"/>
<evidence type="ECO:0000313" key="5">
    <source>
        <dbReference type="Proteomes" id="UP000509510"/>
    </source>
</evidence>
<dbReference type="KEGG" id="trg:TRUGW13939_10859"/>
<dbReference type="SUPFAM" id="SSF53448">
    <property type="entry name" value="Nucleotide-diphospho-sugar transferases"/>
    <property type="match status" value="1"/>
</dbReference>
<organism evidence="4 5">
    <name type="scientific">Talaromyces rugulosus</name>
    <name type="common">Penicillium rugulosum</name>
    <dbReference type="NCBI Taxonomy" id="121627"/>
    <lineage>
        <taxon>Eukaryota</taxon>
        <taxon>Fungi</taxon>
        <taxon>Dikarya</taxon>
        <taxon>Ascomycota</taxon>
        <taxon>Pezizomycotina</taxon>
        <taxon>Eurotiomycetes</taxon>
        <taxon>Eurotiomycetidae</taxon>
        <taxon>Eurotiales</taxon>
        <taxon>Trichocomaceae</taxon>
        <taxon>Talaromyces</taxon>
        <taxon>Talaromyces sect. Islandici</taxon>
    </lineage>
</organism>
<keyword evidence="3" id="KW-1133">Transmembrane helix</keyword>
<keyword evidence="3" id="KW-0812">Transmembrane</keyword>
<dbReference type="PANTHER" id="PTHR32385:SF15">
    <property type="entry name" value="INOSITOL PHOSPHOCERAMIDE MANNOSYLTRANSFERASE 1"/>
    <property type="match status" value="1"/>
</dbReference>
<dbReference type="GO" id="GO:0000030">
    <property type="term" value="F:mannosyltransferase activity"/>
    <property type="evidence" value="ECO:0007669"/>
    <property type="project" value="TreeGrafter"/>
</dbReference>
<evidence type="ECO:0000313" key="4">
    <source>
        <dbReference type="EMBL" id="QKX63688.1"/>
    </source>
</evidence>
<reference evidence="5" key="1">
    <citation type="submission" date="2020-06" db="EMBL/GenBank/DDBJ databases">
        <title>A chromosome-scale genome assembly of Talaromyces rugulosus W13939.</title>
        <authorList>
            <person name="Wang B."/>
            <person name="Guo L."/>
            <person name="Ye K."/>
            <person name="Wang L."/>
        </authorList>
    </citation>
    <scope>NUCLEOTIDE SEQUENCE [LARGE SCALE GENOMIC DNA]</scope>
    <source>
        <strain evidence="5">W13939</strain>
    </source>
</reference>
<proteinExistence type="inferred from homology"/>
<evidence type="ECO:0000256" key="3">
    <source>
        <dbReference type="SAM" id="Phobius"/>
    </source>
</evidence>
<dbReference type="EMBL" id="CP055903">
    <property type="protein sequence ID" value="QKX63688.1"/>
    <property type="molecule type" value="Genomic_DNA"/>
</dbReference>
<dbReference type="AlphaFoldDB" id="A0A7H8RCG6"/>
<dbReference type="GO" id="GO:0051999">
    <property type="term" value="P:mannosyl-inositol phosphorylceramide biosynthetic process"/>
    <property type="evidence" value="ECO:0007669"/>
    <property type="project" value="TreeGrafter"/>
</dbReference>
<evidence type="ECO:0000256" key="2">
    <source>
        <dbReference type="ARBA" id="ARBA00022679"/>
    </source>
</evidence>
<comment type="similarity">
    <text evidence="1">Belongs to the glycosyltransferase 32 family.</text>
</comment>
<dbReference type="PANTHER" id="PTHR32385">
    <property type="entry name" value="MANNOSYL PHOSPHORYLINOSITOL CERAMIDE SYNTHASE"/>
    <property type="match status" value="1"/>
</dbReference>
<keyword evidence="5" id="KW-1185">Reference proteome</keyword>
<dbReference type="InterPro" id="IPR051706">
    <property type="entry name" value="Glycosyltransferase_domain"/>
</dbReference>
<sequence length="326" mass="36503">MDGIRRSQLFFCIGLCSIFACLFVPFFFLDILSTLRINASSATHVDAQNEESSQNPAPLLPAAFENLNSTGQSIPKIIHRLWSGEPGDVPVEWTNASNSCIEQNPSFEQYDWTDETALEFIQAHFAWFAPSYTNRLKARQREDVLRYFLLWHYGGVYMDHSIGCQASLDSLLLMDTTALAPEPTSSGASNDLIASTANHPFIIAIARNIHEDSMSRMSKYKGLFSTRQISMNSALAMCLQPGTDCADAAVLPSTRYDKTENAIFTHYKAQGAYWGNGLAYDRIFGNLFGWTTAGVAVIVMITLVFVVWIRPRRNSKYRLVVQDTHV</sequence>
<accession>A0A7H8RCG6</accession>
<keyword evidence="3" id="KW-0472">Membrane</keyword>
<protein>
    <recommendedName>
        <fullName evidence="6">Mannosyl phosphorylinositol ceramide synthase SUR1</fullName>
    </recommendedName>
</protein>
<dbReference type="InterPro" id="IPR029044">
    <property type="entry name" value="Nucleotide-diphossugar_trans"/>
</dbReference>
<feature type="transmembrane region" description="Helical" evidence="3">
    <location>
        <begin position="287"/>
        <end position="309"/>
    </location>
</feature>
<dbReference type="Gene3D" id="3.90.550.20">
    <property type="match status" value="1"/>
</dbReference>
<gene>
    <name evidence="4" type="ORF">TRUGW13939_10859</name>
</gene>
<name>A0A7H8RCG6_TALRU</name>
<evidence type="ECO:0008006" key="6">
    <source>
        <dbReference type="Google" id="ProtNLM"/>
    </source>
</evidence>
<dbReference type="OrthoDB" id="3647at2759"/>
<dbReference type="PROSITE" id="PS51257">
    <property type="entry name" value="PROKAR_LIPOPROTEIN"/>
    <property type="match status" value="1"/>
</dbReference>
<dbReference type="InterPro" id="IPR007577">
    <property type="entry name" value="GlycoTrfase_DXD_sugar-bd_CS"/>
</dbReference>
<dbReference type="Proteomes" id="UP000509510">
    <property type="component" value="Chromosome VI"/>
</dbReference>
<feature type="transmembrane region" description="Helical" evidence="3">
    <location>
        <begin position="9"/>
        <end position="29"/>
    </location>
</feature>